<feature type="compositionally biased region" description="Acidic residues" evidence="1">
    <location>
        <begin position="31"/>
        <end position="52"/>
    </location>
</feature>
<dbReference type="SUPFAM" id="SSF51126">
    <property type="entry name" value="Pectin lyase-like"/>
    <property type="match status" value="2"/>
</dbReference>
<dbReference type="Pfam" id="PF13229">
    <property type="entry name" value="Beta_helix"/>
    <property type="match status" value="1"/>
</dbReference>
<feature type="chain" id="PRO_5013064907" evidence="2">
    <location>
        <begin position="25"/>
        <end position="657"/>
    </location>
</feature>
<accession>A0A1M6AGX2</accession>
<feature type="domain" description="Right handed beta helix" evidence="3">
    <location>
        <begin position="472"/>
        <end position="643"/>
    </location>
</feature>
<dbReference type="InterPro" id="IPR039448">
    <property type="entry name" value="Beta_helix"/>
</dbReference>
<dbReference type="AlphaFoldDB" id="A0A1M6AGX2"/>
<dbReference type="InterPro" id="IPR006626">
    <property type="entry name" value="PbH1"/>
</dbReference>
<dbReference type="SMART" id="SM00710">
    <property type="entry name" value="PbH1"/>
    <property type="match status" value="11"/>
</dbReference>
<evidence type="ECO:0000256" key="1">
    <source>
        <dbReference type="SAM" id="MobiDB-lite"/>
    </source>
</evidence>
<dbReference type="RefSeq" id="WP_170864527.1">
    <property type="nucleotide sequence ID" value="NZ_FQYP01000001.1"/>
</dbReference>
<dbReference type="Proteomes" id="UP000184432">
    <property type="component" value="Unassembled WGS sequence"/>
</dbReference>
<feature type="signal peptide" evidence="2">
    <location>
        <begin position="1"/>
        <end position="24"/>
    </location>
</feature>
<dbReference type="STRING" id="570521.SAMN04488508_101287"/>
<evidence type="ECO:0000313" key="5">
    <source>
        <dbReference type="Proteomes" id="UP000184432"/>
    </source>
</evidence>
<proteinExistence type="predicted"/>
<dbReference type="EMBL" id="FQYP01000001">
    <property type="protein sequence ID" value="SHI35715.1"/>
    <property type="molecule type" value="Genomic_DNA"/>
</dbReference>
<organism evidence="4 5">
    <name type="scientific">Aquimarina spongiae</name>
    <dbReference type="NCBI Taxonomy" id="570521"/>
    <lineage>
        <taxon>Bacteria</taxon>
        <taxon>Pseudomonadati</taxon>
        <taxon>Bacteroidota</taxon>
        <taxon>Flavobacteriia</taxon>
        <taxon>Flavobacteriales</taxon>
        <taxon>Flavobacteriaceae</taxon>
        <taxon>Aquimarina</taxon>
    </lineage>
</organism>
<reference evidence="5" key="1">
    <citation type="submission" date="2016-11" db="EMBL/GenBank/DDBJ databases">
        <authorList>
            <person name="Varghese N."/>
            <person name="Submissions S."/>
        </authorList>
    </citation>
    <scope>NUCLEOTIDE SEQUENCE [LARGE SCALE GENOMIC DNA]</scope>
    <source>
        <strain evidence="5">DSM 22623</strain>
    </source>
</reference>
<dbReference type="PROSITE" id="PS51257">
    <property type="entry name" value="PROKAR_LIPOPROTEIN"/>
    <property type="match status" value="1"/>
</dbReference>
<keyword evidence="2" id="KW-0732">Signal</keyword>
<protein>
    <submittedName>
        <fullName evidence="4">Right handed beta helix region</fullName>
    </submittedName>
</protein>
<dbReference type="InterPro" id="IPR012334">
    <property type="entry name" value="Pectin_lyas_fold"/>
</dbReference>
<sequence>MKRMTPHILVICLTILFVACSNESFEEIVPDAVENPDPDPDPDPDPEPDPDLVTDPCDFDISSIKANTTTVINCQLDLQGKSVDLPANVNFDFDGGLIINGTLNFSGGYIDGRIMNSDLELKGDVQLKDPIFKFIPSRWKNIVQGRVSTDVALSNNANFEGLINQTKALGATTFEVDQFDAYFEVATVTSTTTNQNFYPSREAINVPSDFTLRMTDNTNLRVQPNSRKNYVLLAVRDASNVRVEGGNLIGDRLEHDDNSQPGPHAFGFVLMIHGGSNVDLVGVRTILGTGDGIDVNSIGFTFEAGYIPSNNIRITNCIMDSNRRNNMSITDGFNIVVDGCQFLNAGIDMPGSPGMAPGVAMDVEAFRGKDDAGNFILYERAYDLTFRNNFEKGSKFGSFVVAIGEDVTIENNTTEDGIAIGAGHGIKIIGNTLIAAADDNIGAGITTGHPNSTDTYDNVIANNRIIGHNIGIAAYQRDMKIYGNVIEDFGVGIQPKDIRNFEIYDNTLTSDRDASIAIFGNLTTMDNVTFRNNNVVRVARESVKMVAVNENAGQESFKTTFSDNDFTGSTTISRTSGVDFMENRTKKGIILVNAKNIDITGNTIESTGQDGITIQQGCSNLNIGNNNITVIGTNLDCIDQKAAGTNIVIANTNTCTN</sequence>
<keyword evidence="5" id="KW-1185">Reference proteome</keyword>
<name>A0A1M6AGX2_9FLAO</name>
<feature type="region of interest" description="Disordered" evidence="1">
    <location>
        <begin position="31"/>
        <end position="54"/>
    </location>
</feature>
<evidence type="ECO:0000256" key="2">
    <source>
        <dbReference type="SAM" id="SignalP"/>
    </source>
</evidence>
<dbReference type="Gene3D" id="2.160.20.10">
    <property type="entry name" value="Single-stranded right-handed beta-helix, Pectin lyase-like"/>
    <property type="match status" value="2"/>
</dbReference>
<gene>
    <name evidence="4" type="ORF">SAMN04488508_101287</name>
</gene>
<evidence type="ECO:0000259" key="3">
    <source>
        <dbReference type="Pfam" id="PF13229"/>
    </source>
</evidence>
<dbReference type="InterPro" id="IPR011050">
    <property type="entry name" value="Pectin_lyase_fold/virulence"/>
</dbReference>
<evidence type="ECO:0000313" key="4">
    <source>
        <dbReference type="EMBL" id="SHI35715.1"/>
    </source>
</evidence>